<dbReference type="Pfam" id="PF17921">
    <property type="entry name" value="Integrase_H2C2"/>
    <property type="match status" value="1"/>
</dbReference>
<dbReference type="PANTHER" id="PTHR37984">
    <property type="entry name" value="PROTEIN CBG26694"/>
    <property type="match status" value="1"/>
</dbReference>
<name>A0A2K3M0E8_TRIPR</name>
<dbReference type="GO" id="GO:0015074">
    <property type="term" value="P:DNA integration"/>
    <property type="evidence" value="ECO:0007669"/>
    <property type="project" value="InterPro"/>
</dbReference>
<accession>A0A2K3M0E8</accession>
<dbReference type="GO" id="GO:0003676">
    <property type="term" value="F:nucleic acid binding"/>
    <property type="evidence" value="ECO:0007669"/>
    <property type="project" value="InterPro"/>
</dbReference>
<dbReference type="InterPro" id="IPR012337">
    <property type="entry name" value="RNaseH-like_sf"/>
</dbReference>
<dbReference type="InterPro" id="IPR041588">
    <property type="entry name" value="Integrase_H2C2"/>
</dbReference>
<sequence length="347" mass="39617">MQRVADALSRQNAFAASATVMVRQQELWEEFRDLHLDVDFSPGSLKLSMIKVANGLMEEIANHQDDDLIQERRELMVQGKASDFKVGPDNILRCNERICVPNVAEIRKKILDEAHKSKLSIHPGMTKMYQDLKQNFWWPGMKKQVAEYVASCLNCQKAKIEHQRPAGKLQSLDVPEWKWTSISMDFITGLPKTQKKNDSIWVIVDRLTKAAHFLGVKTTYKMPKYTEIYIAEIVRLHGVPSSIVSDRDPKFTSHFWKELHKALGTKLSLSSAYHPQTDGQTERTNQSLEDLLRACVLDDRESWDSVLPLVEFTYNNSFHTSIGMAPYEALYGRKCQTPLISDCLGSS</sequence>
<evidence type="ECO:0000313" key="2">
    <source>
        <dbReference type="EMBL" id="PNX84232.1"/>
    </source>
</evidence>
<dbReference type="InterPro" id="IPR036397">
    <property type="entry name" value="RNaseH_sf"/>
</dbReference>
<gene>
    <name evidence="2" type="ORF">L195_g040288</name>
</gene>
<dbReference type="EMBL" id="ASHM01045902">
    <property type="protein sequence ID" value="PNX84232.1"/>
    <property type="molecule type" value="Genomic_DNA"/>
</dbReference>
<proteinExistence type="predicted"/>
<dbReference type="STRING" id="57577.A0A2K3M0E8"/>
<dbReference type="PANTHER" id="PTHR37984:SF5">
    <property type="entry name" value="PROTEIN NYNRIN-LIKE"/>
    <property type="match status" value="1"/>
</dbReference>
<dbReference type="SUPFAM" id="SSF53098">
    <property type="entry name" value="Ribonuclease H-like"/>
    <property type="match status" value="1"/>
</dbReference>
<feature type="domain" description="Integrase catalytic" evidence="1">
    <location>
        <begin position="171"/>
        <end position="334"/>
    </location>
</feature>
<reference evidence="2 3" key="2">
    <citation type="journal article" date="2017" name="Front. Plant Sci.">
        <title>Gene Classification and Mining of Molecular Markers Useful in Red Clover (Trifolium pratense) Breeding.</title>
        <authorList>
            <person name="Istvanek J."/>
            <person name="Dluhosova J."/>
            <person name="Dluhos P."/>
            <person name="Patkova L."/>
            <person name="Nedelnik J."/>
            <person name="Repkova J."/>
        </authorList>
    </citation>
    <scope>NUCLEOTIDE SEQUENCE [LARGE SCALE GENOMIC DNA]</scope>
    <source>
        <strain evidence="3">cv. Tatra</strain>
        <tissue evidence="2">Young leaves</tissue>
    </source>
</reference>
<dbReference type="Gene3D" id="3.30.420.10">
    <property type="entry name" value="Ribonuclease H-like superfamily/Ribonuclease H"/>
    <property type="match status" value="1"/>
</dbReference>
<reference evidence="2 3" key="1">
    <citation type="journal article" date="2014" name="Am. J. Bot.">
        <title>Genome assembly and annotation for red clover (Trifolium pratense; Fabaceae).</title>
        <authorList>
            <person name="Istvanek J."/>
            <person name="Jaros M."/>
            <person name="Krenek A."/>
            <person name="Repkova J."/>
        </authorList>
    </citation>
    <scope>NUCLEOTIDE SEQUENCE [LARGE SCALE GENOMIC DNA]</scope>
    <source>
        <strain evidence="3">cv. Tatra</strain>
        <tissue evidence="2">Young leaves</tissue>
    </source>
</reference>
<dbReference type="Proteomes" id="UP000236291">
    <property type="component" value="Unassembled WGS sequence"/>
</dbReference>
<protein>
    <submittedName>
        <fullName evidence="2">Retrotransposon-related protein</fullName>
    </submittedName>
</protein>
<dbReference type="AlphaFoldDB" id="A0A2K3M0E8"/>
<dbReference type="InterPro" id="IPR001584">
    <property type="entry name" value="Integrase_cat-core"/>
</dbReference>
<dbReference type="Gene3D" id="1.10.340.70">
    <property type="match status" value="1"/>
</dbReference>
<dbReference type="InterPro" id="IPR050951">
    <property type="entry name" value="Retrovirus_Pol_polyprotein"/>
</dbReference>
<evidence type="ECO:0000313" key="3">
    <source>
        <dbReference type="Proteomes" id="UP000236291"/>
    </source>
</evidence>
<organism evidence="2 3">
    <name type="scientific">Trifolium pratense</name>
    <name type="common">Red clover</name>
    <dbReference type="NCBI Taxonomy" id="57577"/>
    <lineage>
        <taxon>Eukaryota</taxon>
        <taxon>Viridiplantae</taxon>
        <taxon>Streptophyta</taxon>
        <taxon>Embryophyta</taxon>
        <taxon>Tracheophyta</taxon>
        <taxon>Spermatophyta</taxon>
        <taxon>Magnoliopsida</taxon>
        <taxon>eudicotyledons</taxon>
        <taxon>Gunneridae</taxon>
        <taxon>Pentapetalae</taxon>
        <taxon>rosids</taxon>
        <taxon>fabids</taxon>
        <taxon>Fabales</taxon>
        <taxon>Fabaceae</taxon>
        <taxon>Papilionoideae</taxon>
        <taxon>50 kb inversion clade</taxon>
        <taxon>NPAAA clade</taxon>
        <taxon>Hologalegina</taxon>
        <taxon>IRL clade</taxon>
        <taxon>Trifolieae</taxon>
        <taxon>Trifolium</taxon>
    </lineage>
</organism>
<dbReference type="PROSITE" id="PS50994">
    <property type="entry name" value="INTEGRASE"/>
    <property type="match status" value="1"/>
</dbReference>
<evidence type="ECO:0000259" key="1">
    <source>
        <dbReference type="PROSITE" id="PS50994"/>
    </source>
</evidence>
<comment type="caution">
    <text evidence="2">The sequence shown here is derived from an EMBL/GenBank/DDBJ whole genome shotgun (WGS) entry which is preliminary data.</text>
</comment>
<dbReference type="FunFam" id="1.10.340.70:FF:000001">
    <property type="entry name" value="Retrovirus-related Pol polyprotein from transposon gypsy-like Protein"/>
    <property type="match status" value="1"/>
</dbReference>